<feature type="region of interest" description="Disordered" evidence="1">
    <location>
        <begin position="1"/>
        <end position="37"/>
    </location>
</feature>
<name>A0AAQ3MA40_9PEZI</name>
<protein>
    <submittedName>
        <fullName evidence="2">Uncharacterized protein</fullName>
    </submittedName>
</protein>
<dbReference type="Proteomes" id="UP001303373">
    <property type="component" value="Chromosome 5"/>
</dbReference>
<dbReference type="AlphaFoldDB" id="A0AAQ3MA40"/>
<proteinExistence type="predicted"/>
<reference evidence="2 3" key="1">
    <citation type="submission" date="2023-11" db="EMBL/GenBank/DDBJ databases">
        <title>An acidophilic fungus is an integral part of prey digestion in a carnivorous sundew plant.</title>
        <authorList>
            <person name="Tsai I.J."/>
        </authorList>
    </citation>
    <scope>NUCLEOTIDE SEQUENCE [LARGE SCALE GENOMIC DNA]</scope>
    <source>
        <strain evidence="2">169a</strain>
    </source>
</reference>
<dbReference type="EMBL" id="CP138584">
    <property type="protein sequence ID" value="WPH01127.1"/>
    <property type="molecule type" value="Genomic_DNA"/>
</dbReference>
<feature type="region of interest" description="Disordered" evidence="1">
    <location>
        <begin position="349"/>
        <end position="400"/>
    </location>
</feature>
<evidence type="ECO:0000313" key="3">
    <source>
        <dbReference type="Proteomes" id="UP001303373"/>
    </source>
</evidence>
<keyword evidence="3" id="KW-1185">Reference proteome</keyword>
<accession>A0AAQ3MA40</accession>
<sequence length="400" mass="42923">MAAASPPQATTRPVFDPVDTAFDPTKNALRDDVESPSLASGNALARFEFEPGRSKEGTKVLMVEWEDDDTTKAIIGDWEVSWEGKRTVLPARGDQQPKSEDNETDEMPIHRLYFLLGPGVSIPTAVALRKGTVEWKTNPLPAIFAPELGATARQAGKKGVLHTIWAKKRLQVLQREIDDESKENVEGIGLEMANAEKEWIEQNFGIASKPNSISIPAHNAPYLQSPSSPRSPGGGRLLDKLKGLKLGTSSQDLSFDQQLSFHNPLSPESSDVAVGSFGSFAALKGMPASSNLAARPAQPPAAEIQKRIAAQQPPDALAALQHQHSGMGSLNAAFAAPPSNNTPASTIATIAPTATEKENEDEPQDDLFALPMSPRSPEMSKSPFSFGAQDTMRYLQGGQA</sequence>
<gene>
    <name evidence="2" type="ORF">R9X50_00396200</name>
</gene>
<feature type="region of interest" description="Disordered" evidence="1">
    <location>
        <begin position="217"/>
        <end position="236"/>
    </location>
</feature>
<evidence type="ECO:0000313" key="2">
    <source>
        <dbReference type="EMBL" id="WPH01127.1"/>
    </source>
</evidence>
<organism evidence="2 3">
    <name type="scientific">Acrodontium crateriforme</name>
    <dbReference type="NCBI Taxonomy" id="150365"/>
    <lineage>
        <taxon>Eukaryota</taxon>
        <taxon>Fungi</taxon>
        <taxon>Dikarya</taxon>
        <taxon>Ascomycota</taxon>
        <taxon>Pezizomycotina</taxon>
        <taxon>Dothideomycetes</taxon>
        <taxon>Dothideomycetidae</taxon>
        <taxon>Mycosphaerellales</taxon>
        <taxon>Teratosphaeriaceae</taxon>
        <taxon>Acrodontium</taxon>
    </lineage>
</organism>
<evidence type="ECO:0000256" key="1">
    <source>
        <dbReference type="SAM" id="MobiDB-lite"/>
    </source>
</evidence>